<reference evidence="6" key="1">
    <citation type="submission" date="2021-11" db="EMBL/GenBank/DDBJ databases">
        <title>Streptomyces corallinus and Kineosporia corallina sp. nov., two new coral-derived marine actinobacteria.</title>
        <authorList>
            <person name="Buangrab K."/>
            <person name="Sutthacheep M."/>
            <person name="Yeemin T."/>
            <person name="Harunari E."/>
            <person name="Igarashi Y."/>
            <person name="Sripreechasak P."/>
            <person name="Kanchanasin P."/>
            <person name="Tanasupawat S."/>
            <person name="Phongsopitanun W."/>
        </authorList>
    </citation>
    <scope>NUCLEOTIDE SEQUENCE</scope>
    <source>
        <strain evidence="6">JCM 31032</strain>
    </source>
</reference>
<dbReference type="InterPro" id="IPR036584">
    <property type="entry name" value="FliS_sf"/>
</dbReference>
<sequence length="132" mass="14916">MPNGLARSRYADDTAHTASPQRLLTMLYDRLIGDLAVAEAAMRTNDYATVGNRLQHAQEILMELWSSLDTQAWPEGEGLKSLYLWMVTELNSSRIPAQPERILTVREMLEPLRDTWKQALTLESSNTPFPVG</sequence>
<dbReference type="PANTHER" id="PTHR34773">
    <property type="entry name" value="FLAGELLAR SECRETION CHAPERONE FLIS"/>
    <property type="match status" value="1"/>
</dbReference>
<dbReference type="RefSeq" id="WP_231438742.1">
    <property type="nucleotide sequence ID" value="NZ_JAJOMB010000001.1"/>
</dbReference>
<dbReference type="PANTHER" id="PTHR34773:SF1">
    <property type="entry name" value="FLAGELLAR SECRETION CHAPERONE FLIS"/>
    <property type="match status" value="1"/>
</dbReference>
<keyword evidence="5" id="KW-0143">Chaperone</keyword>
<keyword evidence="7" id="KW-1185">Reference proteome</keyword>
<dbReference type="GO" id="GO:0044780">
    <property type="term" value="P:bacterial-type flagellum assembly"/>
    <property type="evidence" value="ECO:0007669"/>
    <property type="project" value="InterPro"/>
</dbReference>
<dbReference type="GO" id="GO:0005829">
    <property type="term" value="C:cytosol"/>
    <property type="evidence" value="ECO:0007669"/>
    <property type="project" value="UniProtKB-SubCell"/>
</dbReference>
<evidence type="ECO:0000256" key="3">
    <source>
        <dbReference type="ARBA" id="ARBA00022490"/>
    </source>
</evidence>
<evidence type="ECO:0000313" key="6">
    <source>
        <dbReference type="EMBL" id="MCD5309825.1"/>
    </source>
</evidence>
<keyword evidence="4" id="KW-1005">Bacterial flagellum biogenesis</keyword>
<dbReference type="Proteomes" id="UP001138997">
    <property type="component" value="Unassembled WGS sequence"/>
</dbReference>
<comment type="caution">
    <text evidence="6">The sequence shown here is derived from an EMBL/GenBank/DDBJ whole genome shotgun (WGS) entry which is preliminary data.</text>
</comment>
<dbReference type="AlphaFoldDB" id="A0A9X1N9W8"/>
<dbReference type="Gene3D" id="1.20.120.340">
    <property type="entry name" value="Flagellar protein FliS"/>
    <property type="match status" value="1"/>
</dbReference>
<comment type="similarity">
    <text evidence="2">Belongs to the FliS family.</text>
</comment>
<evidence type="ECO:0000256" key="2">
    <source>
        <dbReference type="ARBA" id="ARBA00008787"/>
    </source>
</evidence>
<evidence type="ECO:0000313" key="7">
    <source>
        <dbReference type="Proteomes" id="UP001138997"/>
    </source>
</evidence>
<proteinExistence type="inferred from homology"/>
<evidence type="ECO:0000256" key="5">
    <source>
        <dbReference type="ARBA" id="ARBA00023186"/>
    </source>
</evidence>
<keyword evidence="6" id="KW-0966">Cell projection</keyword>
<dbReference type="Pfam" id="PF02561">
    <property type="entry name" value="FliS"/>
    <property type="match status" value="1"/>
</dbReference>
<keyword evidence="3" id="KW-0963">Cytoplasm</keyword>
<dbReference type="GO" id="GO:0071973">
    <property type="term" value="P:bacterial-type flagellum-dependent cell motility"/>
    <property type="evidence" value="ECO:0007669"/>
    <property type="project" value="TreeGrafter"/>
</dbReference>
<comment type="subcellular location">
    <subcellularLocation>
        <location evidence="1">Cytoplasm</location>
        <location evidence="1">Cytosol</location>
    </subcellularLocation>
</comment>
<protein>
    <submittedName>
        <fullName evidence="6">Flagellar protein FliS</fullName>
    </submittedName>
</protein>
<evidence type="ECO:0000256" key="1">
    <source>
        <dbReference type="ARBA" id="ARBA00004514"/>
    </source>
</evidence>
<name>A0A9X1N9W8_9ACTN</name>
<keyword evidence="6" id="KW-0969">Cilium</keyword>
<evidence type="ECO:0000256" key="4">
    <source>
        <dbReference type="ARBA" id="ARBA00022795"/>
    </source>
</evidence>
<organism evidence="6 7">
    <name type="scientific">Kineosporia babensis</name>
    <dbReference type="NCBI Taxonomy" id="499548"/>
    <lineage>
        <taxon>Bacteria</taxon>
        <taxon>Bacillati</taxon>
        <taxon>Actinomycetota</taxon>
        <taxon>Actinomycetes</taxon>
        <taxon>Kineosporiales</taxon>
        <taxon>Kineosporiaceae</taxon>
        <taxon>Kineosporia</taxon>
    </lineage>
</organism>
<keyword evidence="6" id="KW-0282">Flagellum</keyword>
<accession>A0A9X1N9W8</accession>
<gene>
    <name evidence="6" type="ORF">LR394_02885</name>
</gene>
<dbReference type="SUPFAM" id="SSF101116">
    <property type="entry name" value="Flagellar export chaperone FliS"/>
    <property type="match status" value="1"/>
</dbReference>
<dbReference type="InterPro" id="IPR003713">
    <property type="entry name" value="FliS"/>
</dbReference>
<dbReference type="EMBL" id="JAJOMB010000001">
    <property type="protein sequence ID" value="MCD5309825.1"/>
    <property type="molecule type" value="Genomic_DNA"/>
</dbReference>
<dbReference type="CDD" id="cd16098">
    <property type="entry name" value="FliS"/>
    <property type="match status" value="1"/>
</dbReference>